<gene>
    <name evidence="1" type="ORF">LSG31_12080</name>
</gene>
<sequence length="78" mass="9074">MKSVVSGTIHNKRQQIVTEDGMIQKIGQLSAIGRRGMFARRQVHNLRHQLVVLSLHYLYFEESLCAPCKRYLKLSNIY</sequence>
<keyword evidence="2" id="KW-1185">Reference proteome</keyword>
<protein>
    <submittedName>
        <fullName evidence="1">Uncharacterized protein</fullName>
    </submittedName>
</protein>
<dbReference type="EMBL" id="CP089291">
    <property type="protein sequence ID" value="UOF88688.1"/>
    <property type="molecule type" value="Genomic_DNA"/>
</dbReference>
<evidence type="ECO:0000313" key="2">
    <source>
        <dbReference type="Proteomes" id="UP000830167"/>
    </source>
</evidence>
<dbReference type="RefSeq" id="WP_347435367.1">
    <property type="nucleotide sequence ID" value="NZ_CP089291.1"/>
</dbReference>
<proteinExistence type="predicted"/>
<evidence type="ECO:0000313" key="1">
    <source>
        <dbReference type="EMBL" id="UOF88688.1"/>
    </source>
</evidence>
<dbReference type="Proteomes" id="UP000830167">
    <property type="component" value="Chromosome"/>
</dbReference>
<organism evidence="1 2">
    <name type="scientific">Fodinisporobacter ferrooxydans</name>
    <dbReference type="NCBI Taxonomy" id="2901836"/>
    <lineage>
        <taxon>Bacteria</taxon>
        <taxon>Bacillati</taxon>
        <taxon>Bacillota</taxon>
        <taxon>Bacilli</taxon>
        <taxon>Bacillales</taxon>
        <taxon>Alicyclobacillaceae</taxon>
        <taxon>Fodinisporobacter</taxon>
    </lineage>
</organism>
<reference evidence="1" key="1">
    <citation type="submission" date="2021-12" db="EMBL/GenBank/DDBJ databases">
        <title>Alicyclobacillaceae gen. nov., sp. nov., isolated from chalcocite enrichment system.</title>
        <authorList>
            <person name="Jiang Z."/>
        </authorList>
    </citation>
    <scope>NUCLEOTIDE SEQUENCE</scope>
    <source>
        <strain evidence="1">MYW30-H2</strain>
    </source>
</reference>
<accession>A0ABY4CE38</accession>
<name>A0ABY4CE38_9BACL</name>